<evidence type="ECO:0000256" key="6">
    <source>
        <dbReference type="ARBA" id="ARBA00023136"/>
    </source>
</evidence>
<evidence type="ECO:0000313" key="10">
    <source>
        <dbReference type="EMBL" id="MDR7304853.1"/>
    </source>
</evidence>
<evidence type="ECO:0000256" key="9">
    <source>
        <dbReference type="RuleBase" id="RU362097"/>
    </source>
</evidence>
<proteinExistence type="inferred from homology"/>
<sequence length="493" mass="52368">MRLDSPTSARWARHTLTVVALASLTACANFSGIFSQAKPIAPQAVGLSQEAIPAASPALDAQWWKTFGDSQLNTLVDQALANNPSLRVAQARLQRVQAVIDSADSATLPQVNASLDATQQKYTKNGMVPAPLAGSIRDSGTLQASASWELDLFGKNRAALDAAIGQSRAAQADAQAARMVLASNVARNYFQWVRIQGQLDVAQRTLAQRQQAQQLVQDRVKAGLDTALEQQQSDSALPDARYQIEALKEQEALLVNALTALTSQPNGALALVKPAPAAINTVANSQVEVTSIPLDLLGRRADVSAARWRVEAATHDVSNAKAQFYPNINLTAFAGFSSIGLDRLLDTGSDQWGVGPAIRLPIFEGGRLRANLKGKTADLDAAIETYNGLVIDAVRDVADQLTSTQALRRQQTEQRAAQSSAESAYAIAVQRYEAGLGNYLNVLNAETAVLTQRKLGVDLAARALDTQVQLIRALGGGYTEPDTSAAATVAAAK</sequence>
<dbReference type="PANTHER" id="PTHR30203:SF20">
    <property type="entry name" value="MULTIDRUG RESISTANCE OUTER MEMBRANE PROTEIN MDTP-RELATED"/>
    <property type="match status" value="1"/>
</dbReference>
<organism evidence="10 11">
    <name type="scientific">Rhodoferax saidenbachensis</name>
    <dbReference type="NCBI Taxonomy" id="1484693"/>
    <lineage>
        <taxon>Bacteria</taxon>
        <taxon>Pseudomonadati</taxon>
        <taxon>Pseudomonadota</taxon>
        <taxon>Betaproteobacteria</taxon>
        <taxon>Burkholderiales</taxon>
        <taxon>Comamonadaceae</taxon>
        <taxon>Rhodoferax</taxon>
    </lineage>
</organism>
<dbReference type="SUPFAM" id="SSF56954">
    <property type="entry name" value="Outer membrane efflux proteins (OEP)"/>
    <property type="match status" value="1"/>
</dbReference>
<keyword evidence="3 9" id="KW-1134">Transmembrane beta strand</keyword>
<dbReference type="Proteomes" id="UP001268089">
    <property type="component" value="Unassembled WGS sequence"/>
</dbReference>
<evidence type="ECO:0000256" key="7">
    <source>
        <dbReference type="ARBA" id="ARBA00023139"/>
    </source>
</evidence>
<reference evidence="10 11" key="1">
    <citation type="submission" date="2023-07" db="EMBL/GenBank/DDBJ databases">
        <title>Sorghum-associated microbial communities from plants grown in Nebraska, USA.</title>
        <authorList>
            <person name="Schachtman D."/>
        </authorList>
    </citation>
    <scope>NUCLEOTIDE SEQUENCE [LARGE SCALE GENOMIC DNA]</scope>
    <source>
        <strain evidence="10 11">BE308</strain>
    </source>
</reference>
<dbReference type="EMBL" id="JAVDXO010000001">
    <property type="protein sequence ID" value="MDR7304853.1"/>
    <property type="molecule type" value="Genomic_DNA"/>
</dbReference>
<dbReference type="Gene3D" id="1.20.1600.10">
    <property type="entry name" value="Outer membrane efflux proteins (OEP)"/>
    <property type="match status" value="1"/>
</dbReference>
<dbReference type="PROSITE" id="PS51257">
    <property type="entry name" value="PROKAR_LIPOPROTEIN"/>
    <property type="match status" value="1"/>
</dbReference>
<keyword evidence="5" id="KW-0732">Signal</keyword>
<dbReference type="NCBIfam" id="TIGR01845">
    <property type="entry name" value="outer_NodT"/>
    <property type="match status" value="1"/>
</dbReference>
<keyword evidence="6 9" id="KW-0472">Membrane</keyword>
<keyword evidence="8 9" id="KW-0449">Lipoprotein</keyword>
<keyword evidence="4 9" id="KW-0812">Transmembrane</keyword>
<dbReference type="Pfam" id="PF02321">
    <property type="entry name" value="OEP"/>
    <property type="match status" value="2"/>
</dbReference>
<evidence type="ECO:0000256" key="5">
    <source>
        <dbReference type="ARBA" id="ARBA00022729"/>
    </source>
</evidence>
<dbReference type="RefSeq" id="WP_310338364.1">
    <property type="nucleotide sequence ID" value="NZ_JAVDXO010000001.1"/>
</dbReference>
<dbReference type="Gene3D" id="2.20.200.10">
    <property type="entry name" value="Outer membrane efflux proteins (OEP)"/>
    <property type="match status" value="1"/>
</dbReference>
<evidence type="ECO:0000256" key="2">
    <source>
        <dbReference type="ARBA" id="ARBA00007613"/>
    </source>
</evidence>
<keyword evidence="11" id="KW-1185">Reference proteome</keyword>
<name>A0ABU1ZH91_9BURK</name>
<dbReference type="InterPro" id="IPR010131">
    <property type="entry name" value="MdtP/NodT-like"/>
</dbReference>
<dbReference type="InterPro" id="IPR003423">
    <property type="entry name" value="OMP_efflux"/>
</dbReference>
<comment type="caution">
    <text evidence="10">The sequence shown here is derived from an EMBL/GenBank/DDBJ whole genome shotgun (WGS) entry which is preliminary data.</text>
</comment>
<gene>
    <name evidence="10" type="ORF">J2X15_000119</name>
</gene>
<evidence type="ECO:0000256" key="3">
    <source>
        <dbReference type="ARBA" id="ARBA00022452"/>
    </source>
</evidence>
<accession>A0ABU1ZH91</accession>
<evidence type="ECO:0000256" key="1">
    <source>
        <dbReference type="ARBA" id="ARBA00004370"/>
    </source>
</evidence>
<keyword evidence="7 9" id="KW-0564">Palmitate</keyword>
<evidence type="ECO:0000313" key="11">
    <source>
        <dbReference type="Proteomes" id="UP001268089"/>
    </source>
</evidence>
<comment type="subcellular location">
    <subcellularLocation>
        <location evidence="9">Cell membrane</location>
        <topology evidence="9">Lipid-anchor</topology>
    </subcellularLocation>
    <subcellularLocation>
        <location evidence="1">Membrane</location>
    </subcellularLocation>
</comment>
<dbReference type="PANTHER" id="PTHR30203">
    <property type="entry name" value="OUTER MEMBRANE CATION EFFLUX PROTEIN"/>
    <property type="match status" value="1"/>
</dbReference>
<protein>
    <submittedName>
        <fullName evidence="10">NodT family efflux transporter outer membrane factor (OMF) lipoprotein</fullName>
    </submittedName>
</protein>
<evidence type="ECO:0000256" key="8">
    <source>
        <dbReference type="ARBA" id="ARBA00023288"/>
    </source>
</evidence>
<evidence type="ECO:0000256" key="4">
    <source>
        <dbReference type="ARBA" id="ARBA00022692"/>
    </source>
</evidence>
<comment type="similarity">
    <text evidence="2 9">Belongs to the outer membrane factor (OMF) (TC 1.B.17) family.</text>
</comment>